<accession>A0A6G1GHC6</accession>
<feature type="compositionally biased region" description="Polar residues" evidence="8">
    <location>
        <begin position="420"/>
        <end position="429"/>
    </location>
</feature>
<keyword evidence="2" id="KW-0479">Metal-binding</keyword>
<dbReference type="GO" id="GO:0000978">
    <property type="term" value="F:RNA polymerase II cis-regulatory region sequence-specific DNA binding"/>
    <property type="evidence" value="ECO:0007669"/>
    <property type="project" value="InterPro"/>
</dbReference>
<evidence type="ECO:0000256" key="7">
    <source>
        <dbReference type="PROSITE-ProRule" id="PRU00042"/>
    </source>
</evidence>
<dbReference type="OrthoDB" id="654211at2759"/>
<organism evidence="10">
    <name type="scientific">Eremomyces bilateralis CBS 781.70</name>
    <dbReference type="NCBI Taxonomy" id="1392243"/>
    <lineage>
        <taxon>Eukaryota</taxon>
        <taxon>Fungi</taxon>
        <taxon>Dikarya</taxon>
        <taxon>Ascomycota</taxon>
        <taxon>Pezizomycotina</taxon>
        <taxon>Dothideomycetes</taxon>
        <taxon>Dothideomycetes incertae sedis</taxon>
        <taxon>Eremomycetales</taxon>
        <taxon>Eremomycetaceae</taxon>
        <taxon>Eremomyces</taxon>
    </lineage>
</organism>
<keyword evidence="11" id="KW-1185">Reference proteome</keyword>
<evidence type="ECO:0000256" key="1">
    <source>
        <dbReference type="ARBA" id="ARBA00004123"/>
    </source>
</evidence>
<dbReference type="SMART" id="SM00355">
    <property type="entry name" value="ZnF_C2H2"/>
    <property type="match status" value="3"/>
</dbReference>
<dbReference type="AlphaFoldDB" id="A0A6G1GHC6"/>
<evidence type="ECO:0000256" key="8">
    <source>
        <dbReference type="SAM" id="MobiDB-lite"/>
    </source>
</evidence>
<evidence type="ECO:0000256" key="6">
    <source>
        <dbReference type="ARBA" id="ARBA00023242"/>
    </source>
</evidence>
<name>A0A6G1GHC6_9PEZI</name>
<evidence type="ECO:0000313" key="11">
    <source>
        <dbReference type="Proteomes" id="UP000504638"/>
    </source>
</evidence>
<dbReference type="GeneID" id="54414770"/>
<dbReference type="GO" id="GO:0008270">
    <property type="term" value="F:zinc ion binding"/>
    <property type="evidence" value="ECO:0007669"/>
    <property type="project" value="UniProtKB-KW"/>
</dbReference>
<comment type="subcellular location">
    <subcellularLocation>
        <location evidence="1">Nucleus</location>
    </subcellularLocation>
</comment>
<feature type="compositionally biased region" description="Polar residues" evidence="8">
    <location>
        <begin position="158"/>
        <end position="182"/>
    </location>
</feature>
<dbReference type="PANTHER" id="PTHR40626">
    <property type="entry name" value="MIP31509P"/>
    <property type="match status" value="1"/>
</dbReference>
<keyword evidence="3" id="KW-0677">Repeat</keyword>
<feature type="domain" description="C2H2-type" evidence="9">
    <location>
        <begin position="234"/>
        <end position="257"/>
    </location>
</feature>
<evidence type="ECO:0000256" key="2">
    <source>
        <dbReference type="ARBA" id="ARBA00022723"/>
    </source>
</evidence>
<dbReference type="GO" id="GO:0000785">
    <property type="term" value="C:chromatin"/>
    <property type="evidence" value="ECO:0007669"/>
    <property type="project" value="TreeGrafter"/>
</dbReference>
<dbReference type="InterPro" id="IPR013087">
    <property type="entry name" value="Znf_C2H2_type"/>
</dbReference>
<dbReference type="RefSeq" id="XP_033539045.1">
    <property type="nucleotide sequence ID" value="XM_033674200.1"/>
</dbReference>
<dbReference type="EMBL" id="ML975149">
    <property type="protein sequence ID" value="KAF1817414.1"/>
    <property type="molecule type" value="Genomic_DNA"/>
</dbReference>
<dbReference type="GO" id="GO:0005634">
    <property type="term" value="C:nucleus"/>
    <property type="evidence" value="ECO:0007669"/>
    <property type="project" value="UniProtKB-SubCell"/>
</dbReference>
<dbReference type="SUPFAM" id="SSF57667">
    <property type="entry name" value="beta-beta-alpha zinc fingers"/>
    <property type="match status" value="1"/>
</dbReference>
<reference evidence="12" key="3">
    <citation type="submission" date="2025-04" db="UniProtKB">
        <authorList>
            <consortium name="RefSeq"/>
        </authorList>
    </citation>
    <scope>IDENTIFICATION</scope>
    <source>
        <strain evidence="12">CBS 781.70</strain>
    </source>
</reference>
<dbReference type="GO" id="GO:0000981">
    <property type="term" value="F:DNA-binding transcription factor activity, RNA polymerase II-specific"/>
    <property type="evidence" value="ECO:0007669"/>
    <property type="project" value="InterPro"/>
</dbReference>
<protein>
    <recommendedName>
        <fullName evidence="9">C2H2-type domain-containing protein</fullName>
    </recommendedName>
</protein>
<evidence type="ECO:0000256" key="3">
    <source>
        <dbReference type="ARBA" id="ARBA00022737"/>
    </source>
</evidence>
<dbReference type="InterPro" id="IPR051059">
    <property type="entry name" value="VerF-like"/>
</dbReference>
<keyword evidence="5" id="KW-0862">Zinc</keyword>
<feature type="region of interest" description="Disordered" evidence="8">
    <location>
        <begin position="158"/>
        <end position="201"/>
    </location>
</feature>
<evidence type="ECO:0000313" key="10">
    <source>
        <dbReference type="EMBL" id="KAF1817414.1"/>
    </source>
</evidence>
<dbReference type="PROSITE" id="PS00028">
    <property type="entry name" value="ZINC_FINGER_C2H2_1"/>
    <property type="match status" value="2"/>
</dbReference>
<evidence type="ECO:0000256" key="5">
    <source>
        <dbReference type="ARBA" id="ARBA00022833"/>
    </source>
</evidence>
<feature type="region of interest" description="Disordered" evidence="8">
    <location>
        <begin position="1"/>
        <end position="34"/>
    </location>
</feature>
<reference evidence="12" key="2">
    <citation type="submission" date="2020-04" db="EMBL/GenBank/DDBJ databases">
        <authorList>
            <consortium name="NCBI Genome Project"/>
        </authorList>
    </citation>
    <scope>NUCLEOTIDE SEQUENCE</scope>
    <source>
        <strain evidence="12">CBS 781.70</strain>
    </source>
</reference>
<keyword evidence="6" id="KW-0539">Nucleus</keyword>
<feature type="compositionally biased region" description="Polar residues" evidence="8">
    <location>
        <begin position="18"/>
        <end position="31"/>
    </location>
</feature>
<evidence type="ECO:0000313" key="12">
    <source>
        <dbReference type="RefSeq" id="XP_033539045.1"/>
    </source>
</evidence>
<feature type="region of interest" description="Disordered" evidence="8">
    <location>
        <begin position="412"/>
        <end position="485"/>
    </location>
</feature>
<dbReference type="Gene3D" id="3.30.160.60">
    <property type="entry name" value="Classic Zinc Finger"/>
    <property type="match status" value="1"/>
</dbReference>
<proteinExistence type="predicted"/>
<feature type="compositionally biased region" description="Low complexity" evidence="8">
    <location>
        <begin position="444"/>
        <end position="453"/>
    </location>
</feature>
<reference evidence="10 12" key="1">
    <citation type="submission" date="2020-01" db="EMBL/GenBank/DDBJ databases">
        <authorList>
            <consortium name="DOE Joint Genome Institute"/>
            <person name="Haridas S."/>
            <person name="Albert R."/>
            <person name="Binder M."/>
            <person name="Bloem J."/>
            <person name="Labutti K."/>
            <person name="Salamov A."/>
            <person name="Andreopoulos B."/>
            <person name="Baker S.E."/>
            <person name="Barry K."/>
            <person name="Bills G."/>
            <person name="Bluhm B.H."/>
            <person name="Cannon C."/>
            <person name="Castanera R."/>
            <person name="Culley D.E."/>
            <person name="Daum C."/>
            <person name="Ezra D."/>
            <person name="Gonzalez J.B."/>
            <person name="Henrissat B."/>
            <person name="Kuo A."/>
            <person name="Liang C."/>
            <person name="Lipzen A."/>
            <person name="Lutzoni F."/>
            <person name="Magnuson J."/>
            <person name="Mondo S."/>
            <person name="Nolan M."/>
            <person name="Ohm R."/>
            <person name="Pangilinan J."/>
            <person name="Park H.-J."/>
            <person name="Ramirez L."/>
            <person name="Alfaro M."/>
            <person name="Sun H."/>
            <person name="Tritt A."/>
            <person name="Yoshinaga Y."/>
            <person name="Zwiers L.-H."/>
            <person name="Turgeon B.G."/>
            <person name="Goodwin S.B."/>
            <person name="Spatafora J.W."/>
            <person name="Crous P.W."/>
            <person name="Grigoriev I.V."/>
        </authorList>
    </citation>
    <scope>NUCLEOTIDE SEQUENCE</scope>
    <source>
        <strain evidence="10 12">CBS 781.70</strain>
    </source>
</reference>
<evidence type="ECO:0000259" key="9">
    <source>
        <dbReference type="PROSITE" id="PS50157"/>
    </source>
</evidence>
<dbReference type="PROSITE" id="PS50157">
    <property type="entry name" value="ZINC_FINGER_C2H2_2"/>
    <property type="match status" value="2"/>
</dbReference>
<sequence>MDHQLHHMPPPVAPKRTASGSIRPNNRSVSEPHQDISFPIPPEVAPHLQALRRFDLEAVIRWITLDRQQALNNVSPGATSQFPHGIPHHQPRLSVASSIGRQSTTSSIFSAPPGHRQSISSANTNFTVLSGRSDQFSPAGEFQQWNFEGPTALPQVPLASQQQPQRRNPMSPTAAPMSQTANIVGIPRSSPRPAPRSDPEKKQKYVCTSCEVKFTRRWDWKHHEETVHERWRKFPCPDCNQEFWSENSFNQHHKSAHNCKNCPHATSVKQDLEKRTAWGCGFCAAIHYAWEERCKHVATHFDKGESKDDWKHSNVIYGLLHQPDLLEAWRALLIFKHGQFPDPQPCFSWKAKVTGRQQGFRESGCGQLQDLLEFARTKESVQSVVQMAYDNGILQSTPPVLKLQRRNSNFPIALADSPQAIKSPQMQPRTKSEPTPSVSPPDDSPAAPTPTTSLQDAFNPVQVTVPANADPSDTASVPMDHSMSGTDPNDAFTVYFDPNQMHMNQFGGPLSSHPSGMPTAAWAQQQHLSQSQHMHPFSPSGPFAMGNMAGLFVDKDLPPLPPHEIPLTFEGNEEWSSAYSTQIGDDDSIIQPQMPT</sequence>
<dbReference type="InterPro" id="IPR036236">
    <property type="entry name" value="Znf_C2H2_sf"/>
</dbReference>
<dbReference type="PANTHER" id="PTHR40626:SF11">
    <property type="entry name" value="ZINC FINGER PROTEIN YPR022C"/>
    <property type="match status" value="1"/>
</dbReference>
<dbReference type="Proteomes" id="UP000504638">
    <property type="component" value="Unplaced"/>
</dbReference>
<keyword evidence="4 7" id="KW-0863">Zinc-finger</keyword>
<evidence type="ECO:0000256" key="4">
    <source>
        <dbReference type="ARBA" id="ARBA00022771"/>
    </source>
</evidence>
<gene>
    <name evidence="10 12" type="ORF">P152DRAFT_18446</name>
</gene>
<feature type="domain" description="C2H2-type" evidence="9">
    <location>
        <begin position="205"/>
        <end position="233"/>
    </location>
</feature>